<dbReference type="RefSeq" id="XP_016238147.1">
    <property type="nucleotide sequence ID" value="XM_016379470.1"/>
</dbReference>
<sequence>MSGINALGFYQSTIFEQYLRLSPTIARVLSACVFTFQTCCSPIGVLAVDKFGRRKLMMVSALGMGSCMAIVAGASSQSHNVACVGVACAFIFLFSLFFPIGFLGLTFLYASEISPLMARVPITAMSTGCAWIFNFFIAEITPTAFATIGWRYYIVFACTNMFLILPCVYIFFPETNRCSLEGVDQIFRDSKDCLQPVKMAARLSRGLLDEAVQTDQKLSNEMVECCEAACERDDRGRQ</sequence>
<evidence type="ECO:0000256" key="4">
    <source>
        <dbReference type="ARBA" id="ARBA00023136"/>
    </source>
</evidence>
<organism evidence="6 7">
    <name type="scientific">Exophiala spinifera</name>
    <dbReference type="NCBI Taxonomy" id="91928"/>
    <lineage>
        <taxon>Eukaryota</taxon>
        <taxon>Fungi</taxon>
        <taxon>Dikarya</taxon>
        <taxon>Ascomycota</taxon>
        <taxon>Pezizomycotina</taxon>
        <taxon>Eurotiomycetes</taxon>
        <taxon>Chaetothyriomycetidae</taxon>
        <taxon>Chaetothyriales</taxon>
        <taxon>Herpotrichiellaceae</taxon>
        <taxon>Exophiala</taxon>
    </lineage>
</organism>
<dbReference type="InterPro" id="IPR036259">
    <property type="entry name" value="MFS_trans_sf"/>
</dbReference>
<feature type="transmembrane region" description="Helical" evidence="5">
    <location>
        <begin position="150"/>
        <end position="172"/>
    </location>
</feature>
<dbReference type="PROSITE" id="PS00216">
    <property type="entry name" value="SUGAR_TRANSPORT_1"/>
    <property type="match status" value="1"/>
</dbReference>
<dbReference type="OrthoDB" id="6612291at2759"/>
<dbReference type="AlphaFoldDB" id="A0A0D1YRR9"/>
<dbReference type="GeneID" id="27332209"/>
<evidence type="ECO:0000313" key="7">
    <source>
        <dbReference type="Proteomes" id="UP000053328"/>
    </source>
</evidence>
<protein>
    <recommendedName>
        <fullName evidence="8">Major facilitator superfamily (MFS) profile domain-containing protein</fullName>
    </recommendedName>
</protein>
<dbReference type="SUPFAM" id="SSF103473">
    <property type="entry name" value="MFS general substrate transporter"/>
    <property type="match status" value="1"/>
</dbReference>
<evidence type="ECO:0000256" key="1">
    <source>
        <dbReference type="ARBA" id="ARBA00004141"/>
    </source>
</evidence>
<name>A0A0D1YRR9_9EURO</name>
<dbReference type="EMBL" id="KN847494">
    <property type="protein sequence ID" value="KIW17931.1"/>
    <property type="molecule type" value="Genomic_DNA"/>
</dbReference>
<feature type="transmembrane region" description="Helical" evidence="5">
    <location>
        <begin position="56"/>
        <end position="75"/>
    </location>
</feature>
<accession>A0A0D1YRR9</accession>
<evidence type="ECO:0000313" key="6">
    <source>
        <dbReference type="EMBL" id="KIW17931.1"/>
    </source>
</evidence>
<dbReference type="PANTHER" id="PTHR48022">
    <property type="entry name" value="PLASTIDIC GLUCOSE TRANSPORTER 4"/>
    <property type="match status" value="1"/>
</dbReference>
<evidence type="ECO:0008006" key="8">
    <source>
        <dbReference type="Google" id="ProtNLM"/>
    </source>
</evidence>
<comment type="subcellular location">
    <subcellularLocation>
        <location evidence="1">Membrane</location>
        <topology evidence="1">Multi-pass membrane protein</topology>
    </subcellularLocation>
</comment>
<evidence type="ECO:0000256" key="3">
    <source>
        <dbReference type="ARBA" id="ARBA00022989"/>
    </source>
</evidence>
<dbReference type="VEuPathDB" id="FungiDB:PV08_05126"/>
<keyword evidence="3 5" id="KW-1133">Transmembrane helix</keyword>
<reference evidence="6 7" key="1">
    <citation type="submission" date="2015-01" db="EMBL/GenBank/DDBJ databases">
        <title>The Genome Sequence of Exophiala spinifera CBS89968.</title>
        <authorList>
            <consortium name="The Broad Institute Genomics Platform"/>
            <person name="Cuomo C."/>
            <person name="de Hoog S."/>
            <person name="Gorbushina A."/>
            <person name="Stielow B."/>
            <person name="Teixiera M."/>
            <person name="Abouelleil A."/>
            <person name="Chapman S.B."/>
            <person name="Priest M."/>
            <person name="Young S.K."/>
            <person name="Wortman J."/>
            <person name="Nusbaum C."/>
            <person name="Birren B."/>
        </authorList>
    </citation>
    <scope>NUCLEOTIDE SEQUENCE [LARGE SCALE GENOMIC DNA]</scope>
    <source>
        <strain evidence="6 7">CBS 89968</strain>
    </source>
</reference>
<keyword evidence="7" id="KW-1185">Reference proteome</keyword>
<proteinExistence type="predicted"/>
<feature type="transmembrane region" description="Helical" evidence="5">
    <location>
        <begin position="81"/>
        <end position="109"/>
    </location>
</feature>
<dbReference type="HOGENOM" id="CLU_001265_30_3_1"/>
<dbReference type="Gene3D" id="1.20.1250.20">
    <property type="entry name" value="MFS general substrate transporter like domains"/>
    <property type="match status" value="1"/>
</dbReference>
<dbReference type="InterPro" id="IPR050360">
    <property type="entry name" value="MFS_Sugar_Transporters"/>
</dbReference>
<evidence type="ECO:0000256" key="5">
    <source>
        <dbReference type="SAM" id="Phobius"/>
    </source>
</evidence>
<feature type="transmembrane region" description="Helical" evidence="5">
    <location>
        <begin position="28"/>
        <end position="49"/>
    </location>
</feature>
<feature type="transmembrane region" description="Helical" evidence="5">
    <location>
        <begin position="116"/>
        <end position="138"/>
    </location>
</feature>
<dbReference type="InterPro" id="IPR005829">
    <property type="entry name" value="Sugar_transporter_CS"/>
</dbReference>
<keyword evidence="2 5" id="KW-0812">Transmembrane</keyword>
<dbReference type="GO" id="GO:0005351">
    <property type="term" value="F:carbohydrate:proton symporter activity"/>
    <property type="evidence" value="ECO:0007669"/>
    <property type="project" value="TreeGrafter"/>
</dbReference>
<dbReference type="Pfam" id="PF00083">
    <property type="entry name" value="Sugar_tr"/>
    <property type="match status" value="1"/>
</dbReference>
<dbReference type="Proteomes" id="UP000053328">
    <property type="component" value="Unassembled WGS sequence"/>
</dbReference>
<gene>
    <name evidence="6" type="ORF">PV08_05126</name>
</gene>
<evidence type="ECO:0000256" key="2">
    <source>
        <dbReference type="ARBA" id="ARBA00022692"/>
    </source>
</evidence>
<keyword evidence="4 5" id="KW-0472">Membrane</keyword>
<dbReference type="PANTHER" id="PTHR48022:SF45">
    <property type="entry name" value="MAJOR FACILITATOR SUPERFAMILY (MFS) PROFILE DOMAIN-CONTAINING PROTEIN-RELATED"/>
    <property type="match status" value="1"/>
</dbReference>
<dbReference type="GO" id="GO:0016020">
    <property type="term" value="C:membrane"/>
    <property type="evidence" value="ECO:0007669"/>
    <property type="project" value="UniProtKB-SubCell"/>
</dbReference>
<dbReference type="InterPro" id="IPR005828">
    <property type="entry name" value="MFS_sugar_transport-like"/>
</dbReference>